<evidence type="ECO:0000313" key="1">
    <source>
        <dbReference type="EMBL" id="PRH84016.1"/>
    </source>
</evidence>
<comment type="caution">
    <text evidence="1">The sequence shown here is derived from an EMBL/GenBank/DDBJ whole genome shotgun (WGS) entry which is preliminary data.</text>
</comment>
<keyword evidence="2" id="KW-1185">Reference proteome</keyword>
<sequence>MWAAEMASRRRQAPLSCAAKSILDGVDAFIIGSLSVPGTFSFECAGNLMAVDHRHMSAWACLSGPDLTWNIRRDEDCSL</sequence>
<dbReference type="EMBL" id="PUEJ01000017">
    <property type="protein sequence ID" value="PRH84016.1"/>
    <property type="molecule type" value="Genomic_DNA"/>
</dbReference>
<organism evidence="1 2">
    <name type="scientific">Labrys okinawensis</name>
    <dbReference type="NCBI Taxonomy" id="346911"/>
    <lineage>
        <taxon>Bacteria</taxon>
        <taxon>Pseudomonadati</taxon>
        <taxon>Pseudomonadota</taxon>
        <taxon>Alphaproteobacteria</taxon>
        <taxon>Hyphomicrobiales</taxon>
        <taxon>Xanthobacteraceae</taxon>
        <taxon>Labrys</taxon>
    </lineage>
</organism>
<accession>A0A2S9Q3S4</accession>
<protein>
    <submittedName>
        <fullName evidence="1">Uncharacterized protein</fullName>
    </submittedName>
</protein>
<proteinExistence type="predicted"/>
<dbReference type="Proteomes" id="UP000237682">
    <property type="component" value="Unassembled WGS sequence"/>
</dbReference>
<evidence type="ECO:0000313" key="2">
    <source>
        <dbReference type="Proteomes" id="UP000237682"/>
    </source>
</evidence>
<dbReference type="AlphaFoldDB" id="A0A2S9Q3S4"/>
<gene>
    <name evidence="1" type="ORF">C5L14_29600</name>
</gene>
<name>A0A2S9Q3S4_9HYPH</name>
<reference evidence="1 2" key="1">
    <citation type="submission" date="2018-02" db="EMBL/GenBank/DDBJ databases">
        <title>Whole genome sequencing of endophytic bacterium.</title>
        <authorList>
            <person name="Eedara R."/>
            <person name="Podile A.R."/>
        </authorList>
    </citation>
    <scope>NUCLEOTIDE SEQUENCE [LARGE SCALE GENOMIC DNA]</scope>
    <source>
        <strain evidence="1 2">RP1T</strain>
    </source>
</reference>